<proteinExistence type="inferred from homology"/>
<dbReference type="Proteomes" id="UP000191285">
    <property type="component" value="Unassembled WGS sequence"/>
</dbReference>
<keyword evidence="17" id="KW-1185">Reference proteome</keyword>
<feature type="domain" description="Glucose-methanol-choline oxidoreductase N-terminal" evidence="15">
    <location>
        <begin position="278"/>
        <end position="292"/>
    </location>
</feature>
<dbReference type="GO" id="GO:0005737">
    <property type="term" value="C:cytoplasm"/>
    <property type="evidence" value="ECO:0007669"/>
    <property type="project" value="UniProtKB-SubCell"/>
</dbReference>
<dbReference type="Gene3D" id="3.50.50.60">
    <property type="entry name" value="FAD/NAD(P)-binding domain"/>
    <property type="match status" value="1"/>
</dbReference>
<dbReference type="Gene3D" id="3.30.560.10">
    <property type="entry name" value="Glucose Oxidase, domain 3"/>
    <property type="match status" value="1"/>
</dbReference>
<keyword evidence="9" id="KW-0560">Oxidoreductase</keyword>
<dbReference type="OrthoDB" id="269227at2759"/>
<dbReference type="SUPFAM" id="SSF51905">
    <property type="entry name" value="FAD/NAD(P)-binding domain"/>
    <property type="match status" value="1"/>
</dbReference>
<evidence type="ECO:0000313" key="17">
    <source>
        <dbReference type="Proteomes" id="UP000191285"/>
    </source>
</evidence>
<evidence type="ECO:0000256" key="11">
    <source>
        <dbReference type="PIRSR" id="PIRSR000137-2"/>
    </source>
</evidence>
<comment type="subcellular location">
    <subcellularLocation>
        <location evidence="3">Cytoplasm</location>
    </subcellularLocation>
    <subcellularLocation>
        <location evidence="2">Secreted</location>
        <location evidence="2">Cell wall</location>
    </subcellularLocation>
</comment>
<evidence type="ECO:0000256" key="8">
    <source>
        <dbReference type="ARBA" id="ARBA00022827"/>
    </source>
</evidence>
<evidence type="ECO:0000259" key="15">
    <source>
        <dbReference type="PROSITE" id="PS00624"/>
    </source>
</evidence>
<evidence type="ECO:0000256" key="10">
    <source>
        <dbReference type="PIRSR" id="PIRSR000137-1"/>
    </source>
</evidence>
<feature type="domain" description="Glucose-methanol-choline oxidoreductase N-terminal" evidence="14">
    <location>
        <begin position="88"/>
        <end position="111"/>
    </location>
</feature>
<evidence type="ECO:0000256" key="12">
    <source>
        <dbReference type="RuleBase" id="RU003968"/>
    </source>
</evidence>
<evidence type="ECO:0000256" key="7">
    <source>
        <dbReference type="ARBA" id="ARBA00022630"/>
    </source>
</evidence>
<evidence type="ECO:0000256" key="13">
    <source>
        <dbReference type="SAM" id="MobiDB-lite"/>
    </source>
</evidence>
<dbReference type="InterPro" id="IPR012132">
    <property type="entry name" value="GMC_OxRdtase"/>
</dbReference>
<accession>A0A1V6T7E8</accession>
<dbReference type="InterPro" id="IPR000172">
    <property type="entry name" value="GMC_OxRdtase_N"/>
</dbReference>
<evidence type="ECO:0000256" key="1">
    <source>
        <dbReference type="ARBA" id="ARBA00001974"/>
    </source>
</evidence>
<dbReference type="AlphaFoldDB" id="A0A1V6T7E8"/>
<dbReference type="STRING" id="303698.A0A1V6T7E8"/>
<evidence type="ECO:0000313" key="16">
    <source>
        <dbReference type="EMBL" id="OQE21924.1"/>
    </source>
</evidence>
<protein>
    <recommendedName>
        <fullName evidence="14 15">Glucose-methanol-choline oxidoreductase N-terminal domain-containing protein</fullName>
    </recommendedName>
</protein>
<evidence type="ECO:0000256" key="3">
    <source>
        <dbReference type="ARBA" id="ARBA00004496"/>
    </source>
</evidence>
<dbReference type="PANTHER" id="PTHR11552:SF201">
    <property type="entry name" value="GLUCOSE-METHANOL-CHOLINE OXIDOREDUCTASE N-TERMINAL DOMAIN-CONTAINING PROTEIN"/>
    <property type="match status" value="1"/>
</dbReference>
<keyword evidence="8 11" id="KW-0274">FAD</keyword>
<dbReference type="GO" id="GO:0016614">
    <property type="term" value="F:oxidoreductase activity, acting on CH-OH group of donors"/>
    <property type="evidence" value="ECO:0007669"/>
    <property type="project" value="InterPro"/>
</dbReference>
<feature type="binding site" evidence="11">
    <location>
        <position position="94"/>
    </location>
    <ligand>
        <name>FAD</name>
        <dbReference type="ChEBI" id="CHEBI:57692"/>
    </ligand>
</feature>
<keyword evidence="5" id="KW-0963">Cytoplasm</keyword>
<sequence>MEFSAIPFDYLIIGGGTAGLVVAARLSEDPQVQVGVIEAGPSALNGEDKGAITVPGRYGETIGSDYDWKFETIPQSGLRGRTLAWPRGRVLGGTSALNFMAWNRGHREDYDAWADLGNIGWSWDDLLPYFLRSETFHPPSAEHQRHYNSSYKTDFNGSQGPIQTTNIKQYGPAHQYWHETLNALGIPSLDDSLTGNNSGAWNMVCSIDPTQQTRSYSASAYYAPAAGRRNLHVITNATVLNLMLEKTDSRWTATGVRVRRHGHILEAKAKREIILSAGSVQSPQILEISGIGPRDVLQAAGIEVKVENKNVGENLQDHMMFASVYEVLPTLSSRDDVVINPVLREAADRAYAASKTGPWTILPCSVAYCSVSDITSSHELNIPGVDHLESCAWGINEQALSNGQNRGQVESIFDLGNWSPFFKGDPSKKYATMLQMLQYPLSRGSIHIRPQSDAKNPVTVDDKPVIDPKYYLGQGQHDKEVMALARSFADRICDTKPLSKIIKGRAFPPPREDSNTTDTQSDEHFVEEHTITDWHPIGTCSMGGSQGIHAGVVDERLRVYGMRGLRIIDASIMPKQIGAHLQATVYAIAEKGADMIKEDWKNN</sequence>
<name>A0A1V6T7E8_9EURO</name>
<comment type="similarity">
    <text evidence="4 12">Belongs to the GMC oxidoreductase family.</text>
</comment>
<feature type="binding site" evidence="11">
    <location>
        <position position="90"/>
    </location>
    <ligand>
        <name>FAD</name>
        <dbReference type="ChEBI" id="CHEBI:57692"/>
    </ligand>
</feature>
<gene>
    <name evidence="16" type="ORF">PENSTE_c011G00979</name>
</gene>
<comment type="caution">
    <text evidence="16">The sequence shown here is derived from an EMBL/GenBank/DDBJ whole genome shotgun (WGS) entry which is preliminary data.</text>
</comment>
<reference evidence="17" key="1">
    <citation type="journal article" date="2017" name="Nat. Microbiol.">
        <title>Global analysis of biosynthetic gene clusters reveals vast potential of secondary metabolite production in Penicillium species.</title>
        <authorList>
            <person name="Nielsen J.C."/>
            <person name="Grijseels S."/>
            <person name="Prigent S."/>
            <person name="Ji B."/>
            <person name="Dainat J."/>
            <person name="Nielsen K.F."/>
            <person name="Frisvad J.C."/>
            <person name="Workman M."/>
            <person name="Nielsen J."/>
        </authorList>
    </citation>
    <scope>NUCLEOTIDE SEQUENCE [LARGE SCALE GENOMIC DNA]</scope>
    <source>
        <strain evidence="17">IBT 24891</strain>
    </source>
</reference>
<dbReference type="PANTHER" id="PTHR11552">
    <property type="entry name" value="GLUCOSE-METHANOL-CHOLINE GMC OXIDOREDUCTASE"/>
    <property type="match status" value="1"/>
</dbReference>
<evidence type="ECO:0000256" key="9">
    <source>
        <dbReference type="ARBA" id="ARBA00023002"/>
    </source>
</evidence>
<dbReference type="PIRSF" id="PIRSF000137">
    <property type="entry name" value="Alcohol_oxidase"/>
    <property type="match status" value="1"/>
</dbReference>
<evidence type="ECO:0000256" key="2">
    <source>
        <dbReference type="ARBA" id="ARBA00004191"/>
    </source>
</evidence>
<dbReference type="Pfam" id="PF00732">
    <property type="entry name" value="GMC_oxred_N"/>
    <property type="match status" value="1"/>
</dbReference>
<feature type="binding site" evidence="11">
    <location>
        <position position="239"/>
    </location>
    <ligand>
        <name>FAD</name>
        <dbReference type="ChEBI" id="CHEBI:57692"/>
    </ligand>
</feature>
<keyword evidence="6" id="KW-0964">Secreted</keyword>
<evidence type="ECO:0000256" key="5">
    <source>
        <dbReference type="ARBA" id="ARBA00022490"/>
    </source>
</evidence>
<feature type="binding site" evidence="11">
    <location>
        <begin position="534"/>
        <end position="535"/>
    </location>
    <ligand>
        <name>FAD</name>
        <dbReference type="ChEBI" id="CHEBI:57692"/>
    </ligand>
</feature>
<keyword evidence="6" id="KW-0134">Cell wall</keyword>
<feature type="active site" description="Proton acceptor" evidence="10">
    <location>
        <position position="580"/>
    </location>
</feature>
<feature type="active site" description="Proton donor" evidence="10">
    <location>
        <position position="535"/>
    </location>
</feature>
<feature type="region of interest" description="Disordered" evidence="13">
    <location>
        <begin position="503"/>
        <end position="523"/>
    </location>
</feature>
<evidence type="ECO:0000256" key="6">
    <source>
        <dbReference type="ARBA" id="ARBA00022512"/>
    </source>
</evidence>
<organism evidence="16 17">
    <name type="scientific">Penicillium steckii</name>
    <dbReference type="NCBI Taxonomy" id="303698"/>
    <lineage>
        <taxon>Eukaryota</taxon>
        <taxon>Fungi</taxon>
        <taxon>Dikarya</taxon>
        <taxon>Ascomycota</taxon>
        <taxon>Pezizomycotina</taxon>
        <taxon>Eurotiomycetes</taxon>
        <taxon>Eurotiomycetidae</taxon>
        <taxon>Eurotiales</taxon>
        <taxon>Aspergillaceae</taxon>
        <taxon>Penicillium</taxon>
    </lineage>
</organism>
<dbReference type="InterPro" id="IPR036188">
    <property type="entry name" value="FAD/NAD-bd_sf"/>
</dbReference>
<evidence type="ECO:0000256" key="4">
    <source>
        <dbReference type="ARBA" id="ARBA00010790"/>
    </source>
</evidence>
<keyword evidence="7 12" id="KW-0285">Flavoprotein</keyword>
<comment type="cofactor">
    <cofactor evidence="1 11">
        <name>FAD</name>
        <dbReference type="ChEBI" id="CHEBI:57692"/>
    </cofactor>
</comment>
<evidence type="ECO:0000259" key="14">
    <source>
        <dbReference type="PROSITE" id="PS00623"/>
    </source>
</evidence>
<dbReference type="PROSITE" id="PS00623">
    <property type="entry name" value="GMC_OXRED_1"/>
    <property type="match status" value="1"/>
</dbReference>
<dbReference type="Pfam" id="PF05199">
    <property type="entry name" value="GMC_oxred_C"/>
    <property type="match status" value="1"/>
</dbReference>
<dbReference type="InterPro" id="IPR007867">
    <property type="entry name" value="GMC_OxRtase_C"/>
</dbReference>
<dbReference type="EMBL" id="MLKD01000011">
    <property type="protein sequence ID" value="OQE21924.1"/>
    <property type="molecule type" value="Genomic_DNA"/>
</dbReference>
<dbReference type="GO" id="GO:0050660">
    <property type="term" value="F:flavin adenine dinucleotide binding"/>
    <property type="evidence" value="ECO:0007669"/>
    <property type="project" value="InterPro"/>
</dbReference>
<dbReference type="PROSITE" id="PS00624">
    <property type="entry name" value="GMC_OXRED_2"/>
    <property type="match status" value="1"/>
</dbReference>
<dbReference type="SUPFAM" id="SSF54373">
    <property type="entry name" value="FAD-linked reductases, C-terminal domain"/>
    <property type="match status" value="1"/>
</dbReference>